<dbReference type="EMBL" id="LAZR01054129">
    <property type="protein sequence ID" value="KKK79215.1"/>
    <property type="molecule type" value="Genomic_DNA"/>
</dbReference>
<feature type="non-terminal residue" evidence="1">
    <location>
        <position position="1"/>
    </location>
</feature>
<evidence type="ECO:0000313" key="1">
    <source>
        <dbReference type="EMBL" id="KKK79215.1"/>
    </source>
</evidence>
<protein>
    <submittedName>
        <fullName evidence="1">Uncharacterized protein</fullName>
    </submittedName>
</protein>
<name>A0A0F8YZE5_9ZZZZ</name>
<comment type="caution">
    <text evidence="1">The sequence shown here is derived from an EMBL/GenBank/DDBJ whole genome shotgun (WGS) entry which is preliminary data.</text>
</comment>
<feature type="non-terminal residue" evidence="1">
    <location>
        <position position="400"/>
    </location>
</feature>
<proteinExistence type="predicted"/>
<sequence>TLSGYTDGEAITLSGGTGTGATATATISGTGEILTVTLTGGGSGYLIHDVLTITGDTSTTATATIIVDTTDGAITLETGAYIFMQNMLLFNRLIIANNATVDLRSPSGSVVAVTYVGTTGTTFVTALNTGSSITFTNIQFLLAGVDITFIDSNAANTRVNDSQILLVGTGDKKLGTINNTNGGIAMRDSLLFGNTEGFTITAINNIQADGVFIFSQTTGGGTDTMYDIASLSDNVNFRNCGNRLLSTETLFDFDTSIVAPSRISIISCRSNDGTFYDPTGLDQTSILVTASDNDSPNSMIIGGWFINGNTNVTSITGTGTFDTFNLNTAIAYAENERFTLSDATTGELTFDGLKEATVSITGSLDLITGDSSAKTYNFKGQIDRGEIDTVAVLAAGTGYT</sequence>
<reference evidence="1" key="1">
    <citation type="journal article" date="2015" name="Nature">
        <title>Complex archaea that bridge the gap between prokaryotes and eukaryotes.</title>
        <authorList>
            <person name="Spang A."/>
            <person name="Saw J.H."/>
            <person name="Jorgensen S.L."/>
            <person name="Zaremba-Niedzwiedzka K."/>
            <person name="Martijn J."/>
            <person name="Lind A.E."/>
            <person name="van Eijk R."/>
            <person name="Schleper C."/>
            <person name="Guy L."/>
            <person name="Ettema T.J."/>
        </authorList>
    </citation>
    <scope>NUCLEOTIDE SEQUENCE</scope>
</reference>
<gene>
    <name evidence="1" type="ORF">LCGC14_2835740</name>
</gene>
<dbReference type="AlphaFoldDB" id="A0A0F8YZE5"/>
<organism evidence="1">
    <name type="scientific">marine sediment metagenome</name>
    <dbReference type="NCBI Taxonomy" id="412755"/>
    <lineage>
        <taxon>unclassified sequences</taxon>
        <taxon>metagenomes</taxon>
        <taxon>ecological metagenomes</taxon>
    </lineage>
</organism>
<accession>A0A0F8YZE5</accession>